<comment type="caution">
    <text evidence="6">The sequence shown here is derived from an EMBL/GenBank/DDBJ whole genome shotgun (WGS) entry which is preliminary data.</text>
</comment>
<comment type="similarity">
    <text evidence="1 4">Belongs to the inositol phosphokinase (IPK) family.</text>
</comment>
<evidence type="ECO:0000256" key="5">
    <source>
        <dbReference type="SAM" id="MobiDB-lite"/>
    </source>
</evidence>
<feature type="region of interest" description="Disordered" evidence="5">
    <location>
        <begin position="789"/>
        <end position="832"/>
    </location>
</feature>
<dbReference type="GeneID" id="77725771"/>
<feature type="compositionally biased region" description="Basic and acidic residues" evidence="5">
    <location>
        <begin position="524"/>
        <end position="542"/>
    </location>
</feature>
<feature type="compositionally biased region" description="Basic and acidic residues" evidence="5">
    <location>
        <begin position="1001"/>
        <end position="1010"/>
    </location>
</feature>
<dbReference type="GO" id="GO:0008440">
    <property type="term" value="F:inositol-1,4,5-trisphosphate 3-kinase activity"/>
    <property type="evidence" value="ECO:0007669"/>
    <property type="project" value="TreeGrafter"/>
</dbReference>
<protein>
    <recommendedName>
        <fullName evidence="4">Kinase</fullName>
        <ecNumber evidence="4">2.7.-.-</ecNumber>
    </recommendedName>
</protein>
<dbReference type="PANTHER" id="PTHR12400:SF21">
    <property type="entry name" value="KINASE"/>
    <property type="match status" value="1"/>
</dbReference>
<dbReference type="AlphaFoldDB" id="A0AA38HB06"/>
<dbReference type="GO" id="GO:0005634">
    <property type="term" value="C:nucleus"/>
    <property type="evidence" value="ECO:0007669"/>
    <property type="project" value="TreeGrafter"/>
</dbReference>
<feature type="compositionally biased region" description="Low complexity" evidence="5">
    <location>
        <begin position="325"/>
        <end position="336"/>
    </location>
</feature>
<keyword evidence="3 4" id="KW-0418">Kinase</keyword>
<dbReference type="GO" id="GO:0000824">
    <property type="term" value="F:inositol-1,4,5,6-tetrakisphosphate 3-kinase activity"/>
    <property type="evidence" value="ECO:0007669"/>
    <property type="project" value="TreeGrafter"/>
</dbReference>
<evidence type="ECO:0000313" key="6">
    <source>
        <dbReference type="EMBL" id="KAI9637748.1"/>
    </source>
</evidence>
<dbReference type="SUPFAM" id="SSF56104">
    <property type="entry name" value="SAICAR synthase-like"/>
    <property type="match status" value="1"/>
</dbReference>
<feature type="region of interest" description="Disordered" evidence="5">
    <location>
        <begin position="682"/>
        <end position="764"/>
    </location>
</feature>
<evidence type="ECO:0000256" key="2">
    <source>
        <dbReference type="ARBA" id="ARBA00022679"/>
    </source>
</evidence>
<feature type="compositionally biased region" description="Acidic residues" evidence="5">
    <location>
        <begin position="370"/>
        <end position="379"/>
    </location>
</feature>
<keyword evidence="7" id="KW-1185">Reference proteome</keyword>
<proteinExistence type="inferred from homology"/>
<feature type="region of interest" description="Disordered" evidence="5">
    <location>
        <begin position="1"/>
        <end position="53"/>
    </location>
</feature>
<feature type="region of interest" description="Disordered" evidence="5">
    <location>
        <begin position="524"/>
        <end position="588"/>
    </location>
</feature>
<dbReference type="InterPro" id="IPR038286">
    <property type="entry name" value="IPK_sf"/>
</dbReference>
<feature type="compositionally biased region" description="Low complexity" evidence="5">
    <location>
        <begin position="792"/>
        <end position="818"/>
    </location>
</feature>
<evidence type="ECO:0000256" key="3">
    <source>
        <dbReference type="ARBA" id="ARBA00022777"/>
    </source>
</evidence>
<feature type="region of interest" description="Disordered" evidence="5">
    <location>
        <begin position="67"/>
        <end position="88"/>
    </location>
</feature>
<feature type="compositionally biased region" description="Acidic residues" evidence="5">
    <location>
        <begin position="337"/>
        <end position="354"/>
    </location>
</feature>
<sequence length="1177" mass="128534">MDESGPSKITPPLPRHPSGSGRNGSSPSLQRRKSKGKERADDGKRERPAFLKEIGSATISLRAAAVQDLSDDDGEEPPGFRRYGSGVRAPLPTITSPIVSPPAQSAFFKRSNTANRLPPVAGAVRRTRSNSVHVPGRVGDGTGSYFLPHYSTDRAYSRPETSALETDSGGASQINLELGLGGAFDASFGEALRRGVGGEEMPLPQEALRVLTEAKESLETRLMGKQGRKGSMGMGLFKDMGHRLLRLRMRRRSRLASSLEEANDSGDAASIAASIRILAASPVLSRRSRASLINPADLPNMVLPDTDYRSAHRGSISMSDDSGYTSGTASSLSPSGSEDEEDSDPAPSQSEEDGYFSHRPHSQDIHSDDTEMSAEEVEEDRMTVPLQPFNHAVGGHSSIYKFTRRAVCKPLVSRENLFYEEVERLAPALLAFIPRYLGVMLVNYRKHRLPTDDDGAGTPADPDSPAMTSPDPSAPPTPASRPHLQKSASMATYREADVEVPEVSLDWNRHVVPDWLFRSSRDDRRGRFRRETSQVSEDDARGGRLRPSSARSQEFIRPGQSSPGSSFGGSFGASPSLRGMPSSPSGLTIPRVVPETNDAPTPLPSLNSPVPSHLHHTVSTPLLPHRALFPSSTLSHVPSASDVHLPGYCSPLPWGGTGSTTVNTKLKDHVFATILKRLKKNASHALHPHRGEDADDEHESGSGTASLSSKKIRRGRGRKGEGKSVDLRSGGEGEEGIRRTKSDMVLHDRRGKREESEDRGMFDMQDLEEGEGELEVRKKPVLNLLNTLRPMTPSTASPVPIPSVSSHLPSSSALPTPTLDTQPPSTTDDPHTGAARQELFIFMEDLTGRLKHPCVLDLKMGTRQYGYDATPLKKKSQRKKCDATTSRTLGVRMCGMQVWNNSTQSFVSKNKYRGREIRTSDFSNILRLFLDDGERLLTAHIPFLIQKLHNLAAIVLRLGGFRFYGCSLLLIYDGDKEAQDHFVKHAGTIGEVETPMPGKLGRVEEERSTRPVEIPPSPSRRSRSVDHHSKHRHHHSHSHSHSHSRTAHSQDDTPSQAPKKASNRIRGEINLRVVDFAHTTTGADFVPMPRDPDEDVQALGKGYDTRFDPETGLALARFPPKHADRPDMGFVFGLRSVVEALQDILAEAGEGAVQVKEEGDVFERAFGSEVDLGALST</sequence>
<feature type="compositionally biased region" description="Basic and acidic residues" evidence="5">
    <location>
        <begin position="718"/>
        <end position="761"/>
    </location>
</feature>
<feature type="region of interest" description="Disordered" evidence="5">
    <location>
        <begin position="312"/>
        <end position="381"/>
    </location>
</feature>
<evidence type="ECO:0000256" key="4">
    <source>
        <dbReference type="RuleBase" id="RU363090"/>
    </source>
</evidence>
<dbReference type="Gene3D" id="3.30.470.160">
    <property type="entry name" value="Inositol polyphosphate kinase"/>
    <property type="match status" value="1"/>
</dbReference>
<feature type="region of interest" description="Disordered" evidence="5">
    <location>
        <begin position="450"/>
        <end position="491"/>
    </location>
</feature>
<organism evidence="6 7">
    <name type="scientific">Dioszegia hungarica</name>
    <dbReference type="NCBI Taxonomy" id="4972"/>
    <lineage>
        <taxon>Eukaryota</taxon>
        <taxon>Fungi</taxon>
        <taxon>Dikarya</taxon>
        <taxon>Basidiomycota</taxon>
        <taxon>Agaricomycotina</taxon>
        <taxon>Tremellomycetes</taxon>
        <taxon>Tremellales</taxon>
        <taxon>Bulleribasidiaceae</taxon>
        <taxon>Dioszegia</taxon>
    </lineage>
</organism>
<name>A0AA38HB06_9TREE</name>
<evidence type="ECO:0000256" key="1">
    <source>
        <dbReference type="ARBA" id="ARBA00007374"/>
    </source>
</evidence>
<reference evidence="6" key="1">
    <citation type="journal article" date="2022" name="G3 (Bethesda)">
        <title>High quality genome of the basidiomycete yeast Dioszegia hungarica PDD-24b-2 isolated from cloud water.</title>
        <authorList>
            <person name="Jarrige D."/>
            <person name="Haridas S."/>
            <person name="Bleykasten-Grosshans C."/>
            <person name="Joly M."/>
            <person name="Nadalig T."/>
            <person name="Sancelme M."/>
            <person name="Vuilleumier S."/>
            <person name="Grigoriev I.V."/>
            <person name="Amato P."/>
            <person name="Bringel F."/>
        </authorList>
    </citation>
    <scope>NUCLEOTIDE SEQUENCE</scope>
    <source>
        <strain evidence="6">PDD-24b-2</strain>
    </source>
</reference>
<dbReference type="PANTHER" id="PTHR12400">
    <property type="entry name" value="INOSITOL POLYPHOSPHATE KINASE"/>
    <property type="match status" value="1"/>
</dbReference>
<dbReference type="RefSeq" id="XP_052947525.1">
    <property type="nucleotide sequence ID" value="XM_053086570.1"/>
</dbReference>
<dbReference type="GO" id="GO:0032958">
    <property type="term" value="P:inositol phosphate biosynthetic process"/>
    <property type="evidence" value="ECO:0007669"/>
    <property type="project" value="InterPro"/>
</dbReference>
<feature type="compositionally biased region" description="Low complexity" evidence="5">
    <location>
        <begin position="456"/>
        <end position="471"/>
    </location>
</feature>
<feature type="region of interest" description="Disordered" evidence="5">
    <location>
        <begin position="989"/>
        <end position="1067"/>
    </location>
</feature>
<dbReference type="EC" id="2.7.-.-" evidence="4"/>
<feature type="compositionally biased region" description="Basic and acidic residues" evidence="5">
    <location>
        <begin position="37"/>
        <end position="50"/>
    </location>
</feature>
<evidence type="ECO:0000313" key="7">
    <source>
        <dbReference type="Proteomes" id="UP001164286"/>
    </source>
</evidence>
<keyword evidence="2 4" id="KW-0808">Transferase</keyword>
<accession>A0AA38HB06</accession>
<dbReference type="Proteomes" id="UP001164286">
    <property type="component" value="Unassembled WGS sequence"/>
</dbReference>
<gene>
    <name evidence="6" type="ORF">MKK02DRAFT_22466</name>
</gene>
<dbReference type="Pfam" id="PF03770">
    <property type="entry name" value="IPK"/>
    <property type="match status" value="1"/>
</dbReference>
<dbReference type="GO" id="GO:0005737">
    <property type="term" value="C:cytoplasm"/>
    <property type="evidence" value="ECO:0007669"/>
    <property type="project" value="TreeGrafter"/>
</dbReference>
<dbReference type="EMBL" id="JAKWFO010000003">
    <property type="protein sequence ID" value="KAI9637748.1"/>
    <property type="molecule type" value="Genomic_DNA"/>
</dbReference>
<feature type="compositionally biased region" description="Low complexity" evidence="5">
    <location>
        <begin position="16"/>
        <end position="28"/>
    </location>
</feature>
<dbReference type="GO" id="GO:0046854">
    <property type="term" value="P:phosphatidylinositol phosphate biosynthetic process"/>
    <property type="evidence" value="ECO:0007669"/>
    <property type="project" value="TreeGrafter"/>
</dbReference>
<dbReference type="InterPro" id="IPR005522">
    <property type="entry name" value="IPK"/>
</dbReference>
<feature type="compositionally biased region" description="Basic residues" evidence="5">
    <location>
        <begin position="1028"/>
        <end position="1046"/>
    </location>
</feature>